<evidence type="ECO:0000313" key="2">
    <source>
        <dbReference type="EMBL" id="EFC44585.1"/>
    </source>
</evidence>
<dbReference type="RefSeq" id="XP_002677329.1">
    <property type="nucleotide sequence ID" value="XM_002677283.1"/>
</dbReference>
<evidence type="ECO:0000256" key="1">
    <source>
        <dbReference type="SAM" id="MobiDB-lite"/>
    </source>
</evidence>
<feature type="compositionally biased region" description="Polar residues" evidence="1">
    <location>
        <begin position="261"/>
        <end position="271"/>
    </location>
</feature>
<feature type="compositionally biased region" description="Polar residues" evidence="1">
    <location>
        <begin position="164"/>
        <end position="179"/>
    </location>
</feature>
<feature type="compositionally biased region" description="Polar residues" evidence="1">
    <location>
        <begin position="1"/>
        <end position="13"/>
    </location>
</feature>
<gene>
    <name evidence="2" type="ORF">NAEGRDRAFT_48983</name>
</gene>
<feature type="region of interest" description="Disordered" evidence="1">
    <location>
        <begin position="1"/>
        <end position="118"/>
    </location>
</feature>
<accession>D2VEX8</accession>
<feature type="compositionally biased region" description="Basic and acidic residues" evidence="1">
    <location>
        <begin position="141"/>
        <end position="154"/>
    </location>
</feature>
<reference evidence="2 3" key="1">
    <citation type="journal article" date="2010" name="Cell">
        <title>The genome of Naegleria gruberi illuminates early eukaryotic versatility.</title>
        <authorList>
            <person name="Fritz-Laylin L.K."/>
            <person name="Prochnik S.E."/>
            <person name="Ginger M.L."/>
            <person name="Dacks J.B."/>
            <person name="Carpenter M.L."/>
            <person name="Field M.C."/>
            <person name="Kuo A."/>
            <person name="Paredez A."/>
            <person name="Chapman J."/>
            <person name="Pham J."/>
            <person name="Shu S."/>
            <person name="Neupane R."/>
            <person name="Cipriano M."/>
            <person name="Mancuso J."/>
            <person name="Tu H."/>
            <person name="Salamov A."/>
            <person name="Lindquist E."/>
            <person name="Shapiro H."/>
            <person name="Lucas S."/>
            <person name="Grigoriev I.V."/>
            <person name="Cande W.Z."/>
            <person name="Fulton C."/>
            <person name="Rokhsar D.S."/>
            <person name="Dawson S.C."/>
        </authorList>
    </citation>
    <scope>NUCLEOTIDE SEQUENCE [LARGE SCALE GENOMIC DNA]</scope>
    <source>
        <strain evidence="2 3">NEG-M</strain>
    </source>
</reference>
<protein>
    <submittedName>
        <fullName evidence="2">Predicted protein</fullName>
    </submittedName>
</protein>
<name>D2VEX8_NAEGR</name>
<feature type="compositionally biased region" description="Basic and acidic residues" evidence="1">
    <location>
        <begin position="181"/>
        <end position="190"/>
    </location>
</feature>
<dbReference type="InParanoid" id="D2VEX8"/>
<feature type="compositionally biased region" description="Polar residues" evidence="1">
    <location>
        <begin position="191"/>
        <end position="206"/>
    </location>
</feature>
<sequence>MSSIEQQNPTPQEEQVEHCLVTTTHDNTHNDAELNSSEIKGSSSTTLDSEQATTDVEAQVVAPTQSSLDEVTSNNSMETLAAETSSMLTNVPTSSASESLAEISCTTSMEEEEAVSDASMVAEVVPTPTGKGYASLFETCETPKESPNKRVREVDQDDSEETNDNTQEVAAEEFSTQLEEPQAKKVKSNEIESSMISDTATDGSANTSSVTICCEEDDEIEVTLVYEDKERALSFYKTVFEVEVVNQPEETETKPAEEGNSVENGQSTTFVEQEPDDVKIKGFKLNAKLSPKKKVQQSSLPKTPRIFIPSEKLQSTLERVKGFEGACVEECLDFTCITCPEGNKLTLVKIDV</sequence>
<dbReference type="OrthoDB" id="10584418at2759"/>
<dbReference type="GeneID" id="8848608"/>
<dbReference type="KEGG" id="ngr:NAEGRDRAFT_48983"/>
<dbReference type="VEuPathDB" id="AmoebaDB:NAEGRDRAFT_48983"/>
<dbReference type="Proteomes" id="UP000006671">
    <property type="component" value="Unassembled WGS sequence"/>
</dbReference>
<keyword evidence="3" id="KW-1185">Reference proteome</keyword>
<feature type="compositionally biased region" description="Polar residues" evidence="1">
    <location>
        <begin position="33"/>
        <end position="108"/>
    </location>
</feature>
<feature type="region of interest" description="Disordered" evidence="1">
    <location>
        <begin position="247"/>
        <end position="273"/>
    </location>
</feature>
<proteinExistence type="predicted"/>
<dbReference type="EMBL" id="GG738867">
    <property type="protein sequence ID" value="EFC44585.1"/>
    <property type="molecule type" value="Genomic_DNA"/>
</dbReference>
<evidence type="ECO:0000313" key="3">
    <source>
        <dbReference type="Proteomes" id="UP000006671"/>
    </source>
</evidence>
<dbReference type="AlphaFoldDB" id="D2VEX8"/>
<organism evidence="3">
    <name type="scientific">Naegleria gruberi</name>
    <name type="common">Amoeba</name>
    <dbReference type="NCBI Taxonomy" id="5762"/>
    <lineage>
        <taxon>Eukaryota</taxon>
        <taxon>Discoba</taxon>
        <taxon>Heterolobosea</taxon>
        <taxon>Tetramitia</taxon>
        <taxon>Eutetramitia</taxon>
        <taxon>Vahlkampfiidae</taxon>
        <taxon>Naegleria</taxon>
    </lineage>
</organism>
<feature type="region of interest" description="Disordered" evidence="1">
    <location>
        <begin position="138"/>
        <end position="206"/>
    </location>
</feature>